<dbReference type="InterPro" id="IPR052727">
    <property type="entry name" value="Rab4/Rab5_effector"/>
</dbReference>
<dbReference type="SUPFAM" id="SSF57903">
    <property type="entry name" value="FYVE/PHD zinc finger"/>
    <property type="match status" value="1"/>
</dbReference>
<dbReference type="GO" id="GO:0008270">
    <property type="term" value="F:zinc ion binding"/>
    <property type="evidence" value="ECO:0007669"/>
    <property type="project" value="UniProtKB-KW"/>
</dbReference>
<proteinExistence type="predicted"/>
<feature type="compositionally biased region" description="Low complexity" evidence="5">
    <location>
        <begin position="58"/>
        <end position="67"/>
    </location>
</feature>
<dbReference type="InterPro" id="IPR011011">
    <property type="entry name" value="Znf_FYVE_PHD"/>
</dbReference>
<reference evidence="7" key="2">
    <citation type="journal article" date="2023" name="Microbiol Resour">
        <title>Decontamination and Annotation of the Draft Genome Sequence of the Oomycete Lagenidium giganteum ARSEF 373.</title>
        <authorList>
            <person name="Morgan W.R."/>
            <person name="Tartar A."/>
        </authorList>
    </citation>
    <scope>NUCLEOTIDE SEQUENCE</scope>
    <source>
        <strain evidence="7">ARSEF 373</strain>
    </source>
</reference>
<dbReference type="InterPro" id="IPR017455">
    <property type="entry name" value="Znf_FYVE-rel"/>
</dbReference>
<dbReference type="AlphaFoldDB" id="A0AAV2YFC7"/>
<dbReference type="Gene3D" id="3.30.40.10">
    <property type="entry name" value="Zinc/RING finger domain, C3HC4 (zinc finger)"/>
    <property type="match status" value="1"/>
</dbReference>
<dbReference type="PANTHER" id="PTHR13510">
    <property type="entry name" value="FYVE-FINGER-CONTAINING RAB5 EFFECTOR PROTEIN RABENOSYN-5-RELATED"/>
    <property type="match status" value="1"/>
</dbReference>
<feature type="domain" description="FYVE-type" evidence="6">
    <location>
        <begin position="385"/>
        <end position="458"/>
    </location>
</feature>
<sequence length="686" mass="76270">MASSRTASAGSDGSAASTGIGFKLYGLIPAAKKAEENPGRLTGSASFSRYSATSTSTVTHSATTGAAHPVHSAPHSMPKRTTASNSSGGGSQRTTGRVIRSKNSKESFRFPLDEQHMPSVQVCAAKMAEIKKGCDEMLANAINGGMSWLWNPTLAPMHAKEDWKLHTAKRDYVLYRRREGKGLSNRQVRHTLIRAKVDSTLDDLAYGLVCDNTDDQRVFLAHAYREMFLDGGVLQVTDSPTVDDPFLFTGIKWVAFQSPVDSVFSIRDVLFLEYSKTMTDPQGNRVLARVFKSLNIHELGGQDHDFDFLRQEMFWIQLFRTVPDAPNQVDLTIRAMMKYPGKTPNWLANRFISAVHPVVASLSTCADARYIIEHNLISDRRWVDNKERPACSVCFKGFHLLRNRHHCRMCTEIICSSCTVVLSVPTSMLPVGRQRLVKNEAQITCNEKFCLRCIDKVRRERGHALSATVGLGHRMDSSTSPLGSNGSPMSQVYDSEDEGEFAQYYDRRSESQLVRMHSGSLAGSARRLQITYTCIDEERPVRGDWDLSGSKTDSSRYVEMPQLDSRRTGSTSSTVSMASLARSNSDGSIDVDMHMANLQLDQSNDDQLLQSAPPMLHSFQKMEESIAVQQALIRSICMEGEKMMRQKTAPAVSHQSRPAFQAAPQRLALPPTTSINKKLEVEVVRR</sequence>
<keyword evidence="8" id="KW-1185">Reference proteome</keyword>
<dbReference type="PANTHER" id="PTHR13510:SF44">
    <property type="entry name" value="RABENOSYN-5"/>
    <property type="match status" value="1"/>
</dbReference>
<dbReference type="Proteomes" id="UP001146120">
    <property type="component" value="Unassembled WGS sequence"/>
</dbReference>
<dbReference type="InterPro" id="IPR000306">
    <property type="entry name" value="Znf_FYVE"/>
</dbReference>
<feature type="region of interest" description="Disordered" evidence="5">
    <location>
        <begin position="58"/>
        <end position="103"/>
    </location>
</feature>
<dbReference type="InterPro" id="IPR023393">
    <property type="entry name" value="START-like_dom_sf"/>
</dbReference>
<evidence type="ECO:0000259" key="6">
    <source>
        <dbReference type="PROSITE" id="PS50178"/>
    </source>
</evidence>
<dbReference type="Gene3D" id="3.30.530.20">
    <property type="match status" value="1"/>
</dbReference>
<accession>A0AAV2YFC7</accession>
<name>A0AAV2YFC7_9STRA</name>
<dbReference type="PROSITE" id="PS50178">
    <property type="entry name" value="ZF_FYVE"/>
    <property type="match status" value="1"/>
</dbReference>
<evidence type="ECO:0000256" key="4">
    <source>
        <dbReference type="PROSITE-ProRule" id="PRU00091"/>
    </source>
</evidence>
<evidence type="ECO:0000313" key="8">
    <source>
        <dbReference type="Proteomes" id="UP001146120"/>
    </source>
</evidence>
<dbReference type="Pfam" id="PF01363">
    <property type="entry name" value="FYVE"/>
    <property type="match status" value="1"/>
</dbReference>
<comment type="caution">
    <text evidence="7">The sequence shown here is derived from an EMBL/GenBank/DDBJ whole genome shotgun (WGS) entry which is preliminary data.</text>
</comment>
<evidence type="ECO:0000256" key="1">
    <source>
        <dbReference type="ARBA" id="ARBA00022723"/>
    </source>
</evidence>
<evidence type="ECO:0000313" key="7">
    <source>
        <dbReference type="EMBL" id="DAZ92786.1"/>
    </source>
</evidence>
<evidence type="ECO:0000256" key="2">
    <source>
        <dbReference type="ARBA" id="ARBA00022771"/>
    </source>
</evidence>
<keyword evidence="2 4" id="KW-0863">Zinc-finger</keyword>
<keyword evidence="3" id="KW-0862">Zinc</keyword>
<organism evidence="7 8">
    <name type="scientific">Lagenidium giganteum</name>
    <dbReference type="NCBI Taxonomy" id="4803"/>
    <lineage>
        <taxon>Eukaryota</taxon>
        <taxon>Sar</taxon>
        <taxon>Stramenopiles</taxon>
        <taxon>Oomycota</taxon>
        <taxon>Peronosporomycetes</taxon>
        <taxon>Pythiales</taxon>
        <taxon>Pythiaceae</taxon>
    </lineage>
</organism>
<protein>
    <recommendedName>
        <fullName evidence="6">FYVE-type domain-containing protein</fullName>
    </recommendedName>
</protein>
<reference evidence="7" key="1">
    <citation type="submission" date="2022-11" db="EMBL/GenBank/DDBJ databases">
        <authorList>
            <person name="Morgan W.R."/>
            <person name="Tartar A."/>
        </authorList>
    </citation>
    <scope>NUCLEOTIDE SEQUENCE</scope>
    <source>
        <strain evidence="7">ARSEF 373</strain>
    </source>
</reference>
<dbReference type="InterPro" id="IPR013083">
    <property type="entry name" value="Znf_RING/FYVE/PHD"/>
</dbReference>
<evidence type="ECO:0000256" key="5">
    <source>
        <dbReference type="SAM" id="MobiDB-lite"/>
    </source>
</evidence>
<keyword evidence="1" id="KW-0479">Metal-binding</keyword>
<evidence type="ECO:0000256" key="3">
    <source>
        <dbReference type="ARBA" id="ARBA00022833"/>
    </source>
</evidence>
<gene>
    <name evidence="7" type="ORF">N0F65_000345</name>
</gene>
<dbReference type="EMBL" id="DAKRPA010000384">
    <property type="protein sequence ID" value="DAZ92786.1"/>
    <property type="molecule type" value="Genomic_DNA"/>
</dbReference>